<dbReference type="Pfam" id="PF02198">
    <property type="entry name" value="SAM_PNT"/>
    <property type="match status" value="1"/>
</dbReference>
<evidence type="ECO:0000256" key="8">
    <source>
        <dbReference type="SAM" id="MobiDB-lite"/>
    </source>
</evidence>
<feature type="compositionally biased region" description="Polar residues" evidence="8">
    <location>
        <begin position="10"/>
        <end position="44"/>
    </location>
</feature>
<dbReference type="InterPro" id="IPR038603">
    <property type="entry name" value="Znf_FCS_sf"/>
</dbReference>
<feature type="compositionally biased region" description="Low complexity" evidence="8">
    <location>
        <begin position="496"/>
        <end position="505"/>
    </location>
</feature>
<evidence type="ECO:0000256" key="6">
    <source>
        <dbReference type="ARBA" id="ARBA00023242"/>
    </source>
</evidence>
<feature type="domain" description="FCS-type" evidence="10">
    <location>
        <begin position="769"/>
        <end position="804"/>
    </location>
</feature>
<feature type="compositionally biased region" description="Basic and acidic residues" evidence="8">
    <location>
        <begin position="751"/>
        <end position="768"/>
    </location>
</feature>
<gene>
    <name evidence="11" type="ORF">OVA965_LOCUS17940</name>
    <name evidence="12" type="ORF">TMI583_LOCUS17951</name>
</gene>
<dbReference type="GO" id="GO:0043565">
    <property type="term" value="F:sequence-specific DNA binding"/>
    <property type="evidence" value="ECO:0007669"/>
    <property type="project" value="InterPro"/>
</dbReference>
<feature type="region of interest" description="Disordered" evidence="8">
    <location>
        <begin position="95"/>
        <end position="129"/>
    </location>
</feature>
<dbReference type="Proteomes" id="UP000682733">
    <property type="component" value="Unassembled WGS sequence"/>
</dbReference>
<dbReference type="InterPro" id="IPR050548">
    <property type="entry name" value="PcG_chromatin_remod_factors"/>
</dbReference>
<keyword evidence="3 7" id="KW-0863">Zinc-finger</keyword>
<protein>
    <recommendedName>
        <fullName evidence="14">Polyhomeotic-like protein 2</fullName>
    </recommendedName>
</protein>
<dbReference type="AlphaFoldDB" id="A0A8S2E3L2"/>
<dbReference type="EMBL" id="CAJNOK010008751">
    <property type="protein sequence ID" value="CAF1071974.1"/>
    <property type="molecule type" value="Genomic_DNA"/>
</dbReference>
<keyword evidence="5" id="KW-0238">DNA-binding</keyword>
<comment type="subcellular location">
    <subcellularLocation>
        <location evidence="1">Nucleus</location>
    </subcellularLocation>
</comment>
<dbReference type="GO" id="GO:0003682">
    <property type="term" value="F:chromatin binding"/>
    <property type="evidence" value="ECO:0007669"/>
    <property type="project" value="TreeGrafter"/>
</dbReference>
<dbReference type="GO" id="GO:0008270">
    <property type="term" value="F:zinc ion binding"/>
    <property type="evidence" value="ECO:0007669"/>
    <property type="project" value="UniProtKB-KW"/>
</dbReference>
<dbReference type="Proteomes" id="UP000677228">
    <property type="component" value="Unassembled WGS sequence"/>
</dbReference>
<dbReference type="GO" id="GO:0035102">
    <property type="term" value="C:PRC1 complex"/>
    <property type="evidence" value="ECO:0007669"/>
    <property type="project" value="TreeGrafter"/>
</dbReference>
<dbReference type="InterPro" id="IPR003118">
    <property type="entry name" value="Pointed_dom"/>
</dbReference>
<dbReference type="SUPFAM" id="SSF47769">
    <property type="entry name" value="SAM/Pointed domain"/>
    <property type="match status" value="2"/>
</dbReference>
<evidence type="ECO:0000256" key="1">
    <source>
        <dbReference type="ARBA" id="ARBA00004123"/>
    </source>
</evidence>
<dbReference type="SMART" id="SM00454">
    <property type="entry name" value="SAM"/>
    <property type="match status" value="2"/>
</dbReference>
<comment type="caution">
    <text evidence="11">The sequence shown here is derived from an EMBL/GenBank/DDBJ whole genome shotgun (WGS) entry which is preliminary data.</text>
</comment>
<feature type="compositionally biased region" description="Low complexity" evidence="8">
    <location>
        <begin position="45"/>
        <end position="63"/>
    </location>
</feature>
<accession>A0A8S2E3L2</accession>
<dbReference type="EMBL" id="CAJOBA010008766">
    <property type="protein sequence ID" value="CAF3836209.1"/>
    <property type="molecule type" value="Genomic_DNA"/>
</dbReference>
<dbReference type="Gene3D" id="3.30.60.160">
    <property type="match status" value="1"/>
</dbReference>
<feature type="domain" description="SAM" evidence="9">
    <location>
        <begin position="882"/>
        <end position="947"/>
    </location>
</feature>
<keyword evidence="4" id="KW-0862">Zinc</keyword>
<feature type="region of interest" description="Disordered" evidence="8">
    <location>
        <begin position="1"/>
        <end position="63"/>
    </location>
</feature>
<feature type="compositionally biased region" description="Low complexity" evidence="8">
    <location>
        <begin position="689"/>
        <end position="708"/>
    </location>
</feature>
<reference evidence="11" key="1">
    <citation type="submission" date="2021-02" db="EMBL/GenBank/DDBJ databases">
        <authorList>
            <person name="Nowell W R."/>
        </authorList>
    </citation>
    <scope>NUCLEOTIDE SEQUENCE</scope>
</reference>
<evidence type="ECO:0000256" key="5">
    <source>
        <dbReference type="ARBA" id="ARBA00023125"/>
    </source>
</evidence>
<evidence type="ECO:0000256" key="4">
    <source>
        <dbReference type="ARBA" id="ARBA00022833"/>
    </source>
</evidence>
<dbReference type="InterPro" id="IPR013761">
    <property type="entry name" value="SAM/pointed_sf"/>
</dbReference>
<dbReference type="GO" id="GO:0045892">
    <property type="term" value="P:negative regulation of DNA-templated transcription"/>
    <property type="evidence" value="ECO:0007669"/>
    <property type="project" value="TreeGrafter"/>
</dbReference>
<dbReference type="PANTHER" id="PTHR12247:SF138">
    <property type="entry name" value="POLYHOMEOTIC DISTAL, ISOFORM A-RELATED"/>
    <property type="match status" value="1"/>
</dbReference>
<dbReference type="GO" id="GO:0042393">
    <property type="term" value="F:histone binding"/>
    <property type="evidence" value="ECO:0007669"/>
    <property type="project" value="TreeGrafter"/>
</dbReference>
<feature type="region of interest" description="Disordered" evidence="8">
    <location>
        <begin position="684"/>
        <end position="722"/>
    </location>
</feature>
<feature type="compositionally biased region" description="Polar residues" evidence="8">
    <location>
        <begin position="95"/>
        <end position="107"/>
    </location>
</feature>
<evidence type="ECO:0000256" key="2">
    <source>
        <dbReference type="ARBA" id="ARBA00022723"/>
    </source>
</evidence>
<evidence type="ECO:0000313" key="12">
    <source>
        <dbReference type="EMBL" id="CAF3836209.1"/>
    </source>
</evidence>
<dbReference type="PROSITE" id="PS51024">
    <property type="entry name" value="ZF_FCS"/>
    <property type="match status" value="1"/>
</dbReference>
<feature type="region of interest" description="Disordered" evidence="8">
    <location>
        <begin position="453"/>
        <end position="505"/>
    </location>
</feature>
<feature type="compositionally biased region" description="Basic residues" evidence="8">
    <location>
        <begin position="454"/>
        <end position="477"/>
    </location>
</feature>
<organism evidence="11 13">
    <name type="scientific">Didymodactylos carnosus</name>
    <dbReference type="NCBI Taxonomy" id="1234261"/>
    <lineage>
        <taxon>Eukaryota</taxon>
        <taxon>Metazoa</taxon>
        <taxon>Spiralia</taxon>
        <taxon>Gnathifera</taxon>
        <taxon>Rotifera</taxon>
        <taxon>Eurotatoria</taxon>
        <taxon>Bdelloidea</taxon>
        <taxon>Philodinida</taxon>
        <taxon>Philodinidae</taxon>
        <taxon>Didymodactylos</taxon>
    </lineage>
</organism>
<dbReference type="PANTHER" id="PTHR12247">
    <property type="entry name" value="POLYCOMB GROUP PROTEIN"/>
    <property type="match status" value="1"/>
</dbReference>
<feature type="compositionally biased region" description="Polar residues" evidence="8">
    <location>
        <begin position="116"/>
        <end position="129"/>
    </location>
</feature>
<evidence type="ECO:0000256" key="7">
    <source>
        <dbReference type="PROSITE-ProRule" id="PRU00367"/>
    </source>
</evidence>
<evidence type="ECO:0008006" key="14">
    <source>
        <dbReference type="Google" id="ProtNLM"/>
    </source>
</evidence>
<evidence type="ECO:0000256" key="3">
    <source>
        <dbReference type="ARBA" id="ARBA00022771"/>
    </source>
</evidence>
<keyword evidence="2" id="KW-0479">Metal-binding</keyword>
<feature type="region of interest" description="Disordered" evidence="8">
    <location>
        <begin position="751"/>
        <end position="770"/>
    </location>
</feature>
<keyword evidence="6" id="KW-0539">Nucleus</keyword>
<proteinExistence type="predicted"/>
<evidence type="ECO:0000313" key="13">
    <source>
        <dbReference type="Proteomes" id="UP000677228"/>
    </source>
</evidence>
<name>A0A8S2E3L2_9BILA</name>
<evidence type="ECO:0000259" key="10">
    <source>
        <dbReference type="PROSITE" id="PS51024"/>
    </source>
</evidence>
<dbReference type="InterPro" id="IPR001660">
    <property type="entry name" value="SAM"/>
</dbReference>
<dbReference type="InterPro" id="IPR012313">
    <property type="entry name" value="Znf_FCS"/>
</dbReference>
<evidence type="ECO:0000313" key="11">
    <source>
        <dbReference type="EMBL" id="CAF1071974.1"/>
    </source>
</evidence>
<dbReference type="PROSITE" id="PS50105">
    <property type="entry name" value="SAM_DOMAIN"/>
    <property type="match status" value="1"/>
</dbReference>
<sequence length="1034" mass="113075">MQVEHPISPSMLNQQSMANGNLAQPPSQNHNLTASTVMDGQFTQPPALSSSLTNTTSTAPTANGHAIHNMIGEQQTNATYAQLIAVPLPAQPISIQSTPTTLSTPPKQTKRGPRASQGTKQINRSPTKQATILAKPLSKSSTILPQPQKAFLLPNQLVTSLYPKIQTNGQLNKPPAQFISSPSTTAQPMTTYLVANGNSYQLVSVPGVGQAPITFVDQNGQVLKSTTTSENSIILTSNGQQLQFQNNETAAVPITTLAAPQLNSFQAAVTSLATQQSMNNSSQTVTTVRTSASIDMQRTQTVQQQTNLISNTDTMNASSSSSSTTTTTQQVTGITNFPATTSILNPISAFAATCNSNNFVTQPILPSNQLVPTSIVNNNSPLIIQRCSVTNQLKGDYIEQRRLSPCINDEKRRLTLTDTDANLSLDEGNHTFVNDSSSTLPPADAQTSLSLAKIARKAQRHRRSSSSSISKKKRGRPRLYERDPLTNKPIRSRPVTELPSETLTSSTATLLTTDGTSTGPFLFPNNSIPPLTQLSCSNPSALQQMTFPTLINNNNMSSNYLSTNALQSAAVAAAPTMNIFSANNTNPNPTPFLYNLNHPTTTQCRSFMAPAISTTTTIVNTHDNPLTTTTTTIPLKNLQISSPSLLSEHRPLSLNTACSPSRISTNTTIPNIIQLTSNDSSSLQKISPAAATNDSSSGASTTSSCSSTDVNNTIQKQNEKPSAVVRPNNNIISHYIDGFIIRESDSPFVSDGKHDDDNLNISKEKENDSDIGSDQLRCDYCKKIDFFERFYGNEKKYCSRTCSTKAAKSVKQKKLATNEENISEPKEDKTTSLKQISKANEIDDNIKQRVGSMSMNNDHRNGDHFNDSLNIQHDLPQDPKKWTIQNVGDFIFRLTKDSQMIKQKFHDNEINGRALLLMTSEHLNEDLKIKLGPSLVISNEIEKLRHSQDNMDNTSSFNPVHSLPTHTKDWTIKHVGEFILRCTDKQMIKDMFYKHEIDGEALLLMQCVHLRQLGINLGPTLVIFNEIEKLRANR</sequence>
<evidence type="ECO:0000259" key="9">
    <source>
        <dbReference type="PROSITE" id="PS50105"/>
    </source>
</evidence>
<dbReference type="Gene3D" id="1.10.150.50">
    <property type="entry name" value="Transcription Factor, Ets-1"/>
    <property type="match status" value="2"/>
</dbReference>